<organism evidence="8">
    <name type="scientific">Lygus hesperus</name>
    <name type="common">Western plant bug</name>
    <dbReference type="NCBI Taxonomy" id="30085"/>
    <lineage>
        <taxon>Eukaryota</taxon>
        <taxon>Metazoa</taxon>
        <taxon>Ecdysozoa</taxon>
        <taxon>Arthropoda</taxon>
        <taxon>Hexapoda</taxon>
        <taxon>Insecta</taxon>
        <taxon>Pterygota</taxon>
        <taxon>Neoptera</taxon>
        <taxon>Paraneoptera</taxon>
        <taxon>Hemiptera</taxon>
        <taxon>Heteroptera</taxon>
        <taxon>Panheteroptera</taxon>
        <taxon>Cimicomorpha</taxon>
        <taxon>Miridae</taxon>
        <taxon>Mirini</taxon>
        <taxon>Lygus</taxon>
    </lineage>
</organism>
<sequence>MIPIVGVLVYFLGGSHGNHHHDVLEDECGPVIYLNAMWRHGARNVDGTTPNDPYADIKYWPGGFGELTSEGILQHYRLGKWMARRYRHLLPDDYVNINNVLKVVSTDWNRTEMSAQSEMAGMFPITHNSAYWEGLGSYPVPIHSIPPKDDALLEVTKECKRYSA</sequence>
<accession>A0A0A9WRB0</accession>
<dbReference type="EMBL" id="GBHO01032622">
    <property type="protein sequence ID" value="JAG10982.1"/>
    <property type="molecule type" value="Transcribed_RNA"/>
</dbReference>
<dbReference type="AlphaFoldDB" id="A0A0A9WRB0"/>
<dbReference type="InterPro" id="IPR029033">
    <property type="entry name" value="His_PPase_superfam"/>
</dbReference>
<dbReference type="Pfam" id="PF00328">
    <property type="entry name" value="His_Phos_2"/>
    <property type="match status" value="1"/>
</dbReference>
<comment type="similarity">
    <text evidence="2">Belongs to the histidine acid phosphatase family.</text>
</comment>
<name>A0A0A9WRB0_LYGHE</name>
<evidence type="ECO:0000256" key="6">
    <source>
        <dbReference type="ARBA" id="ARBA00023157"/>
    </source>
</evidence>
<evidence type="ECO:0000256" key="4">
    <source>
        <dbReference type="ARBA" id="ARBA00022729"/>
    </source>
</evidence>
<proteinExistence type="inferred from homology"/>
<dbReference type="SUPFAM" id="SSF53254">
    <property type="entry name" value="Phosphoglycerate mutase-like"/>
    <property type="match status" value="1"/>
</dbReference>
<gene>
    <name evidence="9" type="ORF">CM83_84579</name>
    <name evidence="8" type="ORF">CM83_84582</name>
</gene>
<keyword evidence="5" id="KW-0378">Hydrolase</keyword>
<dbReference type="PANTHER" id="PTHR11567:SF211">
    <property type="entry name" value="PROSTATIC ACID PHOSPHATASE"/>
    <property type="match status" value="1"/>
</dbReference>
<dbReference type="Gene3D" id="3.40.50.1240">
    <property type="entry name" value="Phosphoglycerate mutase-like"/>
    <property type="match status" value="1"/>
</dbReference>
<keyword evidence="4" id="KW-0732">Signal</keyword>
<dbReference type="GO" id="GO:0003993">
    <property type="term" value="F:acid phosphatase activity"/>
    <property type="evidence" value="ECO:0007669"/>
    <property type="project" value="UniProtKB-EC"/>
</dbReference>
<dbReference type="PANTHER" id="PTHR11567">
    <property type="entry name" value="ACID PHOSPHATASE-RELATED"/>
    <property type="match status" value="1"/>
</dbReference>
<evidence type="ECO:0000256" key="7">
    <source>
        <dbReference type="ARBA" id="ARBA00023180"/>
    </source>
</evidence>
<feature type="non-terminal residue" evidence="8">
    <location>
        <position position="164"/>
    </location>
</feature>
<reference evidence="8" key="1">
    <citation type="journal article" date="2014" name="PLoS ONE">
        <title>Transcriptome-Based Identification of ABC Transporters in the Western Tarnished Plant Bug Lygus hesperus.</title>
        <authorList>
            <person name="Hull J.J."/>
            <person name="Chaney K."/>
            <person name="Geib S.M."/>
            <person name="Fabrick J.A."/>
            <person name="Brent C.S."/>
            <person name="Walsh D."/>
            <person name="Lavine L.C."/>
        </authorList>
    </citation>
    <scope>NUCLEOTIDE SEQUENCE</scope>
</reference>
<evidence type="ECO:0000256" key="1">
    <source>
        <dbReference type="ARBA" id="ARBA00000032"/>
    </source>
</evidence>
<reference evidence="8" key="2">
    <citation type="submission" date="2014-07" db="EMBL/GenBank/DDBJ databases">
        <authorList>
            <person name="Hull J."/>
        </authorList>
    </citation>
    <scope>NUCLEOTIDE SEQUENCE</scope>
</reference>
<comment type="catalytic activity">
    <reaction evidence="1">
        <text>a phosphate monoester + H2O = an alcohol + phosphate</text>
        <dbReference type="Rhea" id="RHEA:15017"/>
        <dbReference type="ChEBI" id="CHEBI:15377"/>
        <dbReference type="ChEBI" id="CHEBI:30879"/>
        <dbReference type="ChEBI" id="CHEBI:43474"/>
        <dbReference type="ChEBI" id="CHEBI:67140"/>
        <dbReference type="EC" id="3.1.3.2"/>
    </reaction>
</comment>
<dbReference type="InterPro" id="IPR000560">
    <property type="entry name" value="His_Pase_clade-2"/>
</dbReference>
<dbReference type="InterPro" id="IPR050645">
    <property type="entry name" value="Histidine_acid_phosphatase"/>
</dbReference>
<dbReference type="EC" id="3.1.3.2" evidence="3"/>
<evidence type="ECO:0000313" key="9">
    <source>
        <dbReference type="EMBL" id="JAG42207.1"/>
    </source>
</evidence>
<dbReference type="EMBL" id="GBHO01001397">
    <property type="protein sequence ID" value="JAG42207.1"/>
    <property type="molecule type" value="Transcribed_RNA"/>
</dbReference>
<evidence type="ECO:0000256" key="2">
    <source>
        <dbReference type="ARBA" id="ARBA00005375"/>
    </source>
</evidence>
<keyword evidence="7" id="KW-0325">Glycoprotein</keyword>
<protein>
    <recommendedName>
        <fullName evidence="3">acid phosphatase</fullName>
        <ecNumber evidence="3">3.1.3.2</ecNumber>
    </recommendedName>
</protein>
<dbReference type="CDD" id="cd07061">
    <property type="entry name" value="HP_HAP_like"/>
    <property type="match status" value="1"/>
</dbReference>
<keyword evidence="6" id="KW-1015">Disulfide bond</keyword>
<evidence type="ECO:0000256" key="3">
    <source>
        <dbReference type="ARBA" id="ARBA00012646"/>
    </source>
</evidence>
<evidence type="ECO:0000256" key="5">
    <source>
        <dbReference type="ARBA" id="ARBA00022801"/>
    </source>
</evidence>
<evidence type="ECO:0000313" key="8">
    <source>
        <dbReference type="EMBL" id="JAG10982.1"/>
    </source>
</evidence>